<dbReference type="Pfam" id="PF13411">
    <property type="entry name" value="MerR_1"/>
    <property type="match status" value="1"/>
</dbReference>
<dbReference type="InterPro" id="IPR000551">
    <property type="entry name" value="MerR-type_HTH_dom"/>
</dbReference>
<dbReference type="SUPFAM" id="SSF46955">
    <property type="entry name" value="Putative DNA-binding domain"/>
    <property type="match status" value="1"/>
</dbReference>
<evidence type="ECO:0000259" key="3">
    <source>
        <dbReference type="PROSITE" id="PS50937"/>
    </source>
</evidence>
<protein>
    <submittedName>
        <fullName evidence="4">DNA-binding transcriptional regulator, MerR family</fullName>
    </submittedName>
</protein>
<sequence>MAAVTTAPGIREVSEHTGLSIDTLRWYEREGLIPLVERTPTGRRSYPPAALRFIRLVQVLRRTGMPVADVRHFMQLGEGRLEHHPTRMALLESQRRSIERQVDQVHGDLAVLTAKIDQYRDLIARGLDCEDEHATRVVCPGEEDARHLAGPRRPATPGRGGGRTSLRSTP</sequence>
<feature type="region of interest" description="Disordered" evidence="2">
    <location>
        <begin position="140"/>
        <end position="170"/>
    </location>
</feature>
<evidence type="ECO:0000313" key="5">
    <source>
        <dbReference type="Proteomes" id="UP000199546"/>
    </source>
</evidence>
<gene>
    <name evidence="4" type="ORF">SAMN05660657_00086</name>
</gene>
<reference evidence="5" key="1">
    <citation type="submission" date="2016-10" db="EMBL/GenBank/DDBJ databases">
        <authorList>
            <person name="Varghese N."/>
            <person name="Submissions S."/>
        </authorList>
    </citation>
    <scope>NUCLEOTIDE SEQUENCE [LARGE SCALE GENOMIC DNA]</scope>
    <source>
        <strain evidence="5">DSM 46136</strain>
    </source>
</reference>
<dbReference type="PROSITE" id="PS50937">
    <property type="entry name" value="HTH_MERR_2"/>
    <property type="match status" value="1"/>
</dbReference>
<dbReference type="SMART" id="SM00422">
    <property type="entry name" value="HTH_MERR"/>
    <property type="match status" value="1"/>
</dbReference>
<keyword evidence="1 4" id="KW-0238">DNA-binding</keyword>
<dbReference type="EMBL" id="FPBA01000001">
    <property type="protein sequence ID" value="SFT33068.1"/>
    <property type="molecule type" value="Genomic_DNA"/>
</dbReference>
<evidence type="ECO:0000256" key="1">
    <source>
        <dbReference type="ARBA" id="ARBA00023125"/>
    </source>
</evidence>
<dbReference type="Proteomes" id="UP000199546">
    <property type="component" value="Unassembled WGS sequence"/>
</dbReference>
<proteinExistence type="predicted"/>
<dbReference type="GO" id="GO:0003677">
    <property type="term" value="F:DNA binding"/>
    <property type="evidence" value="ECO:0007669"/>
    <property type="project" value="UniProtKB-KW"/>
</dbReference>
<dbReference type="InterPro" id="IPR047057">
    <property type="entry name" value="MerR_fam"/>
</dbReference>
<evidence type="ECO:0000256" key="2">
    <source>
        <dbReference type="SAM" id="MobiDB-lite"/>
    </source>
</evidence>
<dbReference type="STRING" id="1296565.SAMN05660657_00086"/>
<dbReference type="AlphaFoldDB" id="A0A1I6X419"/>
<dbReference type="Gene3D" id="1.10.1660.10">
    <property type="match status" value="1"/>
</dbReference>
<dbReference type="GO" id="GO:0003700">
    <property type="term" value="F:DNA-binding transcription factor activity"/>
    <property type="evidence" value="ECO:0007669"/>
    <property type="project" value="InterPro"/>
</dbReference>
<organism evidence="4 5">
    <name type="scientific">Geodermatophilus amargosae</name>
    <dbReference type="NCBI Taxonomy" id="1296565"/>
    <lineage>
        <taxon>Bacteria</taxon>
        <taxon>Bacillati</taxon>
        <taxon>Actinomycetota</taxon>
        <taxon>Actinomycetes</taxon>
        <taxon>Geodermatophilales</taxon>
        <taxon>Geodermatophilaceae</taxon>
        <taxon>Geodermatophilus</taxon>
    </lineage>
</organism>
<evidence type="ECO:0000313" key="4">
    <source>
        <dbReference type="EMBL" id="SFT33068.1"/>
    </source>
</evidence>
<feature type="domain" description="HTH merR-type" evidence="3">
    <location>
        <begin position="10"/>
        <end position="76"/>
    </location>
</feature>
<dbReference type="InterPro" id="IPR009061">
    <property type="entry name" value="DNA-bd_dom_put_sf"/>
</dbReference>
<accession>A0A1I6X419</accession>
<dbReference type="CDD" id="cd01109">
    <property type="entry name" value="HTH_YyaN"/>
    <property type="match status" value="1"/>
</dbReference>
<name>A0A1I6X419_9ACTN</name>
<dbReference type="PANTHER" id="PTHR30204:SF98">
    <property type="entry name" value="HTH-TYPE TRANSCRIPTIONAL REGULATOR ADHR"/>
    <property type="match status" value="1"/>
</dbReference>
<dbReference type="PANTHER" id="PTHR30204">
    <property type="entry name" value="REDOX-CYCLING DRUG-SENSING TRANSCRIPTIONAL ACTIVATOR SOXR"/>
    <property type="match status" value="1"/>
</dbReference>
<dbReference type="OrthoDB" id="5242095at2"/>
<keyword evidence="5" id="KW-1185">Reference proteome</keyword>